<sequence length="221" mass="22120">MQTFATTAPITTVIDLPAGRIRLVADDRADATVEVRPADAAKGRDVTAAERTSVDYAGGVLRIAAAPARHRLVGPIGSVEITVRLPAGSHVEAKVSDADVRGTGRLGDVTLTADRAAVELAETAAAHLTVLAGDITVGRLGGPAGISTDHGDIGVAKAVHGAVVLRTRSGDVTVGAARGVSAVLDAGTGHGRIGNALRNDGTPGLTISATTGHGDITARSL</sequence>
<organism evidence="1 2">
    <name type="scientific">Kitasatospora terrestris</name>
    <dbReference type="NCBI Taxonomy" id="258051"/>
    <lineage>
        <taxon>Bacteria</taxon>
        <taxon>Bacillati</taxon>
        <taxon>Actinomycetota</taxon>
        <taxon>Actinomycetes</taxon>
        <taxon>Kitasatosporales</taxon>
        <taxon>Streptomycetaceae</taxon>
        <taxon>Kitasatospora</taxon>
    </lineage>
</organism>
<dbReference type="RefSeq" id="WP_345699683.1">
    <property type="nucleotide sequence ID" value="NZ_BAABIS010000001.1"/>
</dbReference>
<evidence type="ECO:0000313" key="2">
    <source>
        <dbReference type="Proteomes" id="UP001501752"/>
    </source>
</evidence>
<dbReference type="Proteomes" id="UP001501752">
    <property type="component" value="Unassembled WGS sequence"/>
</dbReference>
<dbReference type="EMBL" id="BAABIS010000001">
    <property type="protein sequence ID" value="GAA4870382.1"/>
    <property type="molecule type" value="Genomic_DNA"/>
</dbReference>
<accession>A0ABP9E9F5</accession>
<evidence type="ECO:0000313" key="1">
    <source>
        <dbReference type="EMBL" id="GAA4870382.1"/>
    </source>
</evidence>
<keyword evidence="2" id="KW-1185">Reference proteome</keyword>
<name>A0ABP9E9F5_9ACTN</name>
<proteinExistence type="predicted"/>
<gene>
    <name evidence="1" type="ORF">GCM10023235_56430</name>
</gene>
<protein>
    <submittedName>
        <fullName evidence="1">DUF4097 family beta strand repeat-containing protein</fullName>
    </submittedName>
</protein>
<reference evidence="2" key="1">
    <citation type="journal article" date="2019" name="Int. J. Syst. Evol. Microbiol.">
        <title>The Global Catalogue of Microorganisms (GCM) 10K type strain sequencing project: providing services to taxonomists for standard genome sequencing and annotation.</title>
        <authorList>
            <consortium name="The Broad Institute Genomics Platform"/>
            <consortium name="The Broad Institute Genome Sequencing Center for Infectious Disease"/>
            <person name="Wu L."/>
            <person name="Ma J."/>
        </authorList>
    </citation>
    <scope>NUCLEOTIDE SEQUENCE [LARGE SCALE GENOMIC DNA]</scope>
    <source>
        <strain evidence="2">JCM 13006</strain>
    </source>
</reference>
<comment type="caution">
    <text evidence="1">The sequence shown here is derived from an EMBL/GenBank/DDBJ whole genome shotgun (WGS) entry which is preliminary data.</text>
</comment>